<dbReference type="InterPro" id="IPR029058">
    <property type="entry name" value="AB_hydrolase_fold"/>
</dbReference>
<evidence type="ECO:0000313" key="1">
    <source>
        <dbReference type="EMBL" id="SIQ16484.1"/>
    </source>
</evidence>
<dbReference type="SUPFAM" id="SSF53474">
    <property type="entry name" value="alpha/beta-Hydrolases"/>
    <property type="match status" value="1"/>
</dbReference>
<dbReference type="InterPro" id="IPR016986">
    <property type="entry name" value="UCP031982_abhydr"/>
</dbReference>
<sequence>MKGLRGLMATALVTASVMVGVILPGVQAAEPYAASHLVRALPSEARGRPVEVHYWYPTAETQPVEHFGQGKLFNPVEVIPDAKAAQGSFPVVLLAHGGMRSAFIHTGWIASALARRGFIVVVPKPPGGRELQAADAANELLLRPADLSLALTALKGIEPLSSRVDMTDVNGVGFFLGGTSMLSLAGAGFDPEGYRQSCNAQGINIDCGWLSSQGVDLTTLPDDFFAQNTSDARLRNLVVINPELTSVLEPGSLESIAVPVKLISLSKDAKSPLAPAAQLDNIQSYSAVNIASASPFSAFSECTELGKKILQAEGEGELCQEPGGRSRAEIHQQLIDEIVAAISAGPSK</sequence>
<name>A0A1N6QIQ3_9GAMM</name>
<dbReference type="AlphaFoldDB" id="A0A1N6QIQ3"/>
<dbReference type="Gene3D" id="3.40.50.1820">
    <property type="entry name" value="alpha/beta hydrolase"/>
    <property type="match status" value="1"/>
</dbReference>
<reference evidence="1 2" key="1">
    <citation type="submission" date="2017-01" db="EMBL/GenBank/DDBJ databases">
        <authorList>
            <person name="Mah S.A."/>
            <person name="Swanson W.J."/>
            <person name="Moy G.W."/>
            <person name="Vacquier V.D."/>
        </authorList>
    </citation>
    <scope>NUCLEOTIDE SEQUENCE [LARGE SCALE GENOMIC DNA]</scope>
    <source>
        <strain evidence="1 2">DSM 7027</strain>
    </source>
</reference>
<protein>
    <submittedName>
        <fullName evidence="1">Predicted dienelactone hydrolase</fullName>
    </submittedName>
</protein>
<dbReference type="PIRSF" id="PIRSF031982">
    <property type="entry name" value="UCP031982_abhydr"/>
    <property type="match status" value="1"/>
</dbReference>
<dbReference type="GO" id="GO:0016787">
    <property type="term" value="F:hydrolase activity"/>
    <property type="evidence" value="ECO:0007669"/>
    <property type="project" value="UniProtKB-KW"/>
</dbReference>
<dbReference type="EMBL" id="FTMN01000002">
    <property type="protein sequence ID" value="SIQ16484.1"/>
    <property type="molecule type" value="Genomic_DNA"/>
</dbReference>
<organism evidence="1 2">
    <name type="scientific">Marinobacterium stanieri</name>
    <dbReference type="NCBI Taxonomy" id="49186"/>
    <lineage>
        <taxon>Bacteria</taxon>
        <taxon>Pseudomonadati</taxon>
        <taxon>Pseudomonadota</taxon>
        <taxon>Gammaproteobacteria</taxon>
        <taxon>Oceanospirillales</taxon>
        <taxon>Oceanospirillaceae</taxon>
        <taxon>Marinobacterium</taxon>
    </lineage>
</organism>
<keyword evidence="1" id="KW-0378">Hydrolase</keyword>
<evidence type="ECO:0000313" key="2">
    <source>
        <dbReference type="Proteomes" id="UP000186895"/>
    </source>
</evidence>
<dbReference type="eggNOG" id="COG4188">
    <property type="taxonomic scope" value="Bacteria"/>
</dbReference>
<gene>
    <name evidence="1" type="ORF">SAMN05421647_102534</name>
</gene>
<dbReference type="STRING" id="49186.SAMN05421647_102534"/>
<proteinExistence type="predicted"/>
<keyword evidence="2" id="KW-1185">Reference proteome</keyword>
<accession>A0A1N6QIQ3</accession>
<dbReference type="Proteomes" id="UP000186895">
    <property type="component" value="Unassembled WGS sequence"/>
</dbReference>